<sequence length="108" mass="12637">MPDINELAEKKLKSRVRKIKKVNKSDEEKEKFFVQLGASVEIFFPNKKPEELSDSLILWTTPEGKITDAEYSYEEPENEQFVQMPVPEKDLKAFVEAFKDFTLEFDSD</sequence>
<reference evidence="1 2" key="1">
    <citation type="submission" date="2016-10" db="EMBL/GenBank/DDBJ databases">
        <authorList>
            <person name="Varghese N."/>
        </authorList>
    </citation>
    <scope>NUCLEOTIDE SEQUENCE [LARGE SCALE GENOMIC DNA]</scope>
    <source>
        <strain evidence="1 2">KB11</strain>
    </source>
</reference>
<proteinExistence type="predicted"/>
<dbReference type="RefSeq" id="WP_004033187.1">
    <property type="nucleotide sequence ID" value="NZ_AP025586.1"/>
</dbReference>
<dbReference type="GeneID" id="78817397"/>
<evidence type="ECO:0000313" key="2">
    <source>
        <dbReference type="Proteomes" id="UP000232133"/>
    </source>
</evidence>
<dbReference type="AlphaFoldDB" id="A0A2H4U798"/>
<protein>
    <submittedName>
        <fullName evidence="1">Uncharacterized protein</fullName>
    </submittedName>
</protein>
<organism evidence="1 2">
    <name type="scientific">Methanobrevibacter smithii</name>
    <dbReference type="NCBI Taxonomy" id="2173"/>
    <lineage>
        <taxon>Archaea</taxon>
        <taxon>Methanobacteriati</taxon>
        <taxon>Methanobacteriota</taxon>
        <taxon>Methanomada group</taxon>
        <taxon>Methanobacteria</taxon>
        <taxon>Methanobacteriales</taxon>
        <taxon>Methanobacteriaceae</taxon>
        <taxon>Methanobrevibacter</taxon>
    </lineage>
</organism>
<evidence type="ECO:0000313" key="1">
    <source>
        <dbReference type="EMBL" id="ATZ59974.1"/>
    </source>
</evidence>
<dbReference type="EMBL" id="CP017803">
    <property type="protein sequence ID" value="ATZ59974.1"/>
    <property type="molecule type" value="Genomic_DNA"/>
</dbReference>
<dbReference type="Proteomes" id="UP000232133">
    <property type="component" value="Chromosome"/>
</dbReference>
<accession>A0A2H4U798</accession>
<dbReference type="OMA" id="LFLYMND"/>
<gene>
    <name evidence="1" type="ORF">BK798_05815</name>
</gene>
<name>A0A2H4U798_METSM</name>